<dbReference type="AlphaFoldDB" id="S7Q9D7"/>
<dbReference type="Pfam" id="PF01753">
    <property type="entry name" value="zf-MYND"/>
    <property type="match status" value="1"/>
</dbReference>
<dbReference type="EMBL" id="KB469300">
    <property type="protein sequence ID" value="EPQ56132.1"/>
    <property type="molecule type" value="Genomic_DNA"/>
</dbReference>
<dbReference type="Gene3D" id="6.10.140.2220">
    <property type="match status" value="1"/>
</dbReference>
<evidence type="ECO:0000256" key="2">
    <source>
        <dbReference type="ARBA" id="ARBA00022737"/>
    </source>
</evidence>
<keyword evidence="5 6" id="KW-0040">ANK repeat</keyword>
<dbReference type="PROSITE" id="PS50297">
    <property type="entry name" value="ANK_REP_REGION"/>
    <property type="match status" value="1"/>
</dbReference>
<evidence type="ECO:0000256" key="4">
    <source>
        <dbReference type="ARBA" id="ARBA00022833"/>
    </source>
</evidence>
<dbReference type="RefSeq" id="XP_007864906.1">
    <property type="nucleotide sequence ID" value="XM_007866715.1"/>
</dbReference>
<evidence type="ECO:0000256" key="6">
    <source>
        <dbReference type="PROSITE-ProRule" id="PRU00023"/>
    </source>
</evidence>
<dbReference type="Proteomes" id="UP000030669">
    <property type="component" value="Unassembled WGS sequence"/>
</dbReference>
<dbReference type="KEGG" id="gtr:GLOTRDRAFT_128089"/>
<name>S7Q9D7_GLOTA</name>
<accession>S7Q9D7</accession>
<feature type="repeat" description="ANK" evidence="6">
    <location>
        <begin position="167"/>
        <end position="201"/>
    </location>
</feature>
<dbReference type="Pfam" id="PF00023">
    <property type="entry name" value="Ank"/>
    <property type="match status" value="1"/>
</dbReference>
<dbReference type="InterPro" id="IPR002893">
    <property type="entry name" value="Znf_MYND"/>
</dbReference>
<dbReference type="Gene3D" id="1.25.40.20">
    <property type="entry name" value="Ankyrin repeat-containing domain"/>
    <property type="match status" value="1"/>
</dbReference>
<evidence type="ECO:0000259" key="8">
    <source>
        <dbReference type="PROSITE" id="PS50865"/>
    </source>
</evidence>
<protein>
    <recommendedName>
        <fullName evidence="8">MYND-type domain-containing protein</fullName>
    </recommendedName>
</protein>
<dbReference type="HOGENOM" id="CLU_034220_0_0_1"/>
<dbReference type="GO" id="GO:0008270">
    <property type="term" value="F:zinc ion binding"/>
    <property type="evidence" value="ECO:0007669"/>
    <property type="project" value="UniProtKB-KW"/>
</dbReference>
<dbReference type="PANTHER" id="PTHR24171">
    <property type="entry name" value="ANKYRIN REPEAT DOMAIN-CONTAINING PROTEIN 39-RELATED"/>
    <property type="match status" value="1"/>
</dbReference>
<dbReference type="GeneID" id="19301666"/>
<gene>
    <name evidence="9" type="ORF">GLOTRDRAFT_128089</name>
</gene>
<keyword evidence="1" id="KW-0479">Metal-binding</keyword>
<dbReference type="SUPFAM" id="SSF48403">
    <property type="entry name" value="Ankyrin repeat"/>
    <property type="match status" value="1"/>
</dbReference>
<reference evidence="9 10" key="1">
    <citation type="journal article" date="2012" name="Science">
        <title>The Paleozoic origin of enzymatic lignin decomposition reconstructed from 31 fungal genomes.</title>
        <authorList>
            <person name="Floudas D."/>
            <person name="Binder M."/>
            <person name="Riley R."/>
            <person name="Barry K."/>
            <person name="Blanchette R.A."/>
            <person name="Henrissat B."/>
            <person name="Martinez A.T."/>
            <person name="Otillar R."/>
            <person name="Spatafora J.W."/>
            <person name="Yadav J.S."/>
            <person name="Aerts A."/>
            <person name="Benoit I."/>
            <person name="Boyd A."/>
            <person name="Carlson A."/>
            <person name="Copeland A."/>
            <person name="Coutinho P.M."/>
            <person name="de Vries R.P."/>
            <person name="Ferreira P."/>
            <person name="Findley K."/>
            <person name="Foster B."/>
            <person name="Gaskell J."/>
            <person name="Glotzer D."/>
            <person name="Gorecki P."/>
            <person name="Heitman J."/>
            <person name="Hesse C."/>
            <person name="Hori C."/>
            <person name="Igarashi K."/>
            <person name="Jurgens J.A."/>
            <person name="Kallen N."/>
            <person name="Kersten P."/>
            <person name="Kohler A."/>
            <person name="Kuees U."/>
            <person name="Kumar T.K.A."/>
            <person name="Kuo A."/>
            <person name="LaButti K."/>
            <person name="Larrondo L.F."/>
            <person name="Lindquist E."/>
            <person name="Ling A."/>
            <person name="Lombard V."/>
            <person name="Lucas S."/>
            <person name="Lundell T."/>
            <person name="Martin R."/>
            <person name="McLaughlin D.J."/>
            <person name="Morgenstern I."/>
            <person name="Morin E."/>
            <person name="Murat C."/>
            <person name="Nagy L.G."/>
            <person name="Nolan M."/>
            <person name="Ohm R.A."/>
            <person name="Patyshakuliyeva A."/>
            <person name="Rokas A."/>
            <person name="Ruiz-Duenas F.J."/>
            <person name="Sabat G."/>
            <person name="Salamov A."/>
            <person name="Samejima M."/>
            <person name="Schmutz J."/>
            <person name="Slot J.C."/>
            <person name="St John F."/>
            <person name="Stenlid J."/>
            <person name="Sun H."/>
            <person name="Sun S."/>
            <person name="Syed K."/>
            <person name="Tsang A."/>
            <person name="Wiebenga A."/>
            <person name="Young D."/>
            <person name="Pisabarro A."/>
            <person name="Eastwood D.C."/>
            <person name="Martin F."/>
            <person name="Cullen D."/>
            <person name="Grigoriev I.V."/>
            <person name="Hibbett D.S."/>
        </authorList>
    </citation>
    <scope>NUCLEOTIDE SEQUENCE [LARGE SCALE GENOMIC DNA]</scope>
    <source>
        <strain evidence="9 10">ATCC 11539</strain>
    </source>
</reference>
<dbReference type="eggNOG" id="ENOG502RCJE">
    <property type="taxonomic scope" value="Eukaryota"/>
</dbReference>
<sequence>MSLSVRTSISNPLVSDEALKKLMAEPMMTSYISVAYSSQWHERRVQFTSPGTSRDSVIHLTGLPGGLDDDGVFSGDKLRTWLHYAALVGDTVLVMELVRLGACVDFKDITGQTPLLFGMRNLKAMDHPSVYAAPPGPREEVLRTIERVAWICCVLIQQHAEVNAEYQGDTPLHFACASLNCRWDLVTLLLQYGADPHKRTAKGLPVDCLRADADKRRFRQLVNQFGGQLRPPRLCPCLSGKSLIDCHSSARTPYPLEFMCRCGSSRIYRQCCYTRGIRLHEQWDEAQQCIVIWKTSATGACVPTSSSSSQPLCSIITDQFSYVPAEVARQLCNVRNGGVKELYPDMLQTINRGLVPRGVMDPAFAYALFHADFIPMPGGGFPNNEMGAQMSQDWNNLVDDYMAAGYDPRPRIKIERAAKIGIFCGPFYRECEGVGCSKLEGREVQVLRICSACKLAVYCGTGCQRSAWPAHKTVCGKEGQEVQMLSSQKMVQEFVLPALAGRMSKMNK</sequence>
<keyword evidence="3 7" id="KW-0863">Zinc-finger</keyword>
<dbReference type="PROSITE" id="PS50865">
    <property type="entry name" value="ZF_MYND_2"/>
    <property type="match status" value="1"/>
</dbReference>
<dbReference type="OMA" id="PLSECHE"/>
<dbReference type="InterPro" id="IPR036770">
    <property type="entry name" value="Ankyrin_rpt-contain_sf"/>
</dbReference>
<dbReference type="OrthoDB" id="432970at2759"/>
<feature type="repeat" description="ANK" evidence="6">
    <location>
        <begin position="77"/>
        <end position="109"/>
    </location>
</feature>
<dbReference type="SMART" id="SM00248">
    <property type="entry name" value="ANK"/>
    <property type="match status" value="2"/>
</dbReference>
<dbReference type="PROSITE" id="PS01360">
    <property type="entry name" value="ZF_MYND_1"/>
    <property type="match status" value="1"/>
</dbReference>
<evidence type="ECO:0000256" key="5">
    <source>
        <dbReference type="ARBA" id="ARBA00023043"/>
    </source>
</evidence>
<dbReference type="PROSITE" id="PS50088">
    <property type="entry name" value="ANK_REPEAT"/>
    <property type="match status" value="2"/>
</dbReference>
<keyword evidence="10" id="KW-1185">Reference proteome</keyword>
<evidence type="ECO:0000313" key="9">
    <source>
        <dbReference type="EMBL" id="EPQ56132.1"/>
    </source>
</evidence>
<proteinExistence type="predicted"/>
<keyword evidence="4" id="KW-0862">Zinc</keyword>
<organism evidence="9 10">
    <name type="scientific">Gloeophyllum trabeum (strain ATCC 11539 / FP-39264 / Madison 617)</name>
    <name type="common">Brown rot fungus</name>
    <dbReference type="NCBI Taxonomy" id="670483"/>
    <lineage>
        <taxon>Eukaryota</taxon>
        <taxon>Fungi</taxon>
        <taxon>Dikarya</taxon>
        <taxon>Basidiomycota</taxon>
        <taxon>Agaricomycotina</taxon>
        <taxon>Agaricomycetes</taxon>
        <taxon>Gloeophyllales</taxon>
        <taxon>Gloeophyllaceae</taxon>
        <taxon>Gloeophyllum</taxon>
    </lineage>
</organism>
<evidence type="ECO:0000256" key="1">
    <source>
        <dbReference type="ARBA" id="ARBA00022723"/>
    </source>
</evidence>
<feature type="domain" description="MYND-type" evidence="8">
    <location>
        <begin position="431"/>
        <end position="475"/>
    </location>
</feature>
<dbReference type="SUPFAM" id="SSF144232">
    <property type="entry name" value="HIT/MYND zinc finger-like"/>
    <property type="match status" value="1"/>
</dbReference>
<keyword evidence="2" id="KW-0677">Repeat</keyword>
<dbReference type="InterPro" id="IPR002110">
    <property type="entry name" value="Ankyrin_rpt"/>
</dbReference>
<evidence type="ECO:0000256" key="3">
    <source>
        <dbReference type="ARBA" id="ARBA00022771"/>
    </source>
</evidence>
<evidence type="ECO:0000313" key="10">
    <source>
        <dbReference type="Proteomes" id="UP000030669"/>
    </source>
</evidence>
<evidence type="ECO:0000256" key="7">
    <source>
        <dbReference type="PROSITE-ProRule" id="PRU00134"/>
    </source>
</evidence>